<sequence>MPSDMIQQGRLAEAMHAAIYMGFLAHACEATKGYDLLHDIGVLHEIGHLLLFDAWGKAGSLRNPYAASGRDKEIVAEVAALERRIPGFHPSWSGVEEYPAVPFPQRLAWAKDGIQEPDWYAKDIPWSAPRVIFG</sequence>
<keyword evidence="2" id="KW-1185">Reference proteome</keyword>
<dbReference type="Proteomes" id="UP000259421">
    <property type="component" value="Segment"/>
</dbReference>
<organism evidence="1 2">
    <name type="scientific">Caulobacter phage CcrBL9</name>
    <dbReference type="NCBI Taxonomy" id="2283270"/>
    <lineage>
        <taxon>Viruses</taxon>
        <taxon>Duplodnaviria</taxon>
        <taxon>Heunggongvirae</taxon>
        <taxon>Uroviricota</taxon>
        <taxon>Caudoviricetes</taxon>
        <taxon>Jeanschmidtviridae</taxon>
        <taxon>Bertelyvirus</taxon>
        <taxon>Bertelyvirus BL9</taxon>
    </lineage>
</organism>
<gene>
    <name evidence="1" type="ORF">CcrBL9_gp340</name>
</gene>
<reference evidence="2" key="1">
    <citation type="submission" date="2018-07" db="EMBL/GenBank/DDBJ databases">
        <title>Giant CbK-like Caulobacter bacteriophages have genetically divergent genomes.</title>
        <authorList>
            <person name="Wilson K.M."/>
            <person name="Ely B."/>
        </authorList>
    </citation>
    <scope>NUCLEOTIDE SEQUENCE [LARGE SCALE GENOMIC DNA]</scope>
</reference>
<name>A0A385EBV0_9CAUD</name>
<accession>A0A385EBV0</accession>
<dbReference type="EMBL" id="MH588546">
    <property type="protein sequence ID" value="AXQ69364.1"/>
    <property type="molecule type" value="Genomic_DNA"/>
</dbReference>
<proteinExistence type="predicted"/>
<evidence type="ECO:0000313" key="2">
    <source>
        <dbReference type="Proteomes" id="UP000259421"/>
    </source>
</evidence>
<reference evidence="1 2" key="2">
    <citation type="submission" date="2018-09" db="EMBL/GenBank/DDBJ databases">
        <title>Giant CbK-like Caulobacter bacteriophages have genetically divergent genomes.</title>
        <authorList>
            <person name="Wilson K."/>
            <person name="Ely B."/>
        </authorList>
    </citation>
    <scope>NUCLEOTIDE SEQUENCE [LARGE SCALE GENOMIC DNA]</scope>
</reference>
<evidence type="ECO:0000313" key="1">
    <source>
        <dbReference type="EMBL" id="AXQ69364.1"/>
    </source>
</evidence>
<protein>
    <submittedName>
        <fullName evidence="1">Uncharacterized protein</fullName>
    </submittedName>
</protein>